<evidence type="ECO:0000313" key="2">
    <source>
        <dbReference type="EMBL" id="SIN84978.1"/>
    </source>
</evidence>
<name>A0A1N6EPQ2_9SPHN</name>
<sequence>MAIGETSDQIMASANRALKDSQFRRSIGHKSHQMKRGHFFKKLGRAALITAGVLVGASIVGGILNGIGFWGVMISAGLIAGGIWAAMKFPKMKIPTPESLVQSDLKSLAGKTEIWLEAQRPALPKPAIKIVNNIGTQLDMLSPQLQKLNEGDAAAYEIRKLMGEHLPELISGYRAIPESMRNQDNDHGKTPDEQLIGGLSLIEKEIAGVTQQIAKGDIDNLSIRGRYLELKYDKSAEAET</sequence>
<evidence type="ECO:0000256" key="1">
    <source>
        <dbReference type="SAM" id="Phobius"/>
    </source>
</evidence>
<feature type="transmembrane region" description="Helical" evidence="1">
    <location>
        <begin position="67"/>
        <end position="87"/>
    </location>
</feature>
<dbReference type="STRING" id="1123272.SAMN02745824_2028"/>
<dbReference type="RefSeq" id="WP_084192663.1">
    <property type="nucleotide sequence ID" value="NZ_FSQW01000002.1"/>
</dbReference>
<keyword evidence="3" id="KW-1185">Reference proteome</keyword>
<keyword evidence="1" id="KW-1133">Transmembrane helix</keyword>
<feature type="transmembrane region" description="Helical" evidence="1">
    <location>
        <begin position="43"/>
        <end position="61"/>
    </location>
</feature>
<reference evidence="3" key="1">
    <citation type="submission" date="2016-11" db="EMBL/GenBank/DDBJ databases">
        <authorList>
            <person name="Varghese N."/>
            <person name="Submissions S."/>
        </authorList>
    </citation>
    <scope>NUCLEOTIDE SEQUENCE [LARGE SCALE GENOMIC DNA]</scope>
    <source>
        <strain evidence="3">DSM 22363</strain>
    </source>
</reference>
<dbReference type="EMBL" id="FSQW01000002">
    <property type="protein sequence ID" value="SIN84978.1"/>
    <property type="molecule type" value="Genomic_DNA"/>
</dbReference>
<gene>
    <name evidence="2" type="ORF">SAMN02745824_2028</name>
</gene>
<organism evidence="2 3">
    <name type="scientific">Parasphingorhabdus marina DSM 22363</name>
    <dbReference type="NCBI Taxonomy" id="1123272"/>
    <lineage>
        <taxon>Bacteria</taxon>
        <taxon>Pseudomonadati</taxon>
        <taxon>Pseudomonadota</taxon>
        <taxon>Alphaproteobacteria</taxon>
        <taxon>Sphingomonadales</taxon>
        <taxon>Sphingomonadaceae</taxon>
        <taxon>Parasphingorhabdus</taxon>
    </lineage>
</organism>
<keyword evidence="1" id="KW-0472">Membrane</keyword>
<protein>
    <recommendedName>
        <fullName evidence="4">5-bromo-4-chloroindolyl phosphate hydrolysis protein</fullName>
    </recommendedName>
</protein>
<accession>A0A1N6EPQ2</accession>
<proteinExistence type="predicted"/>
<dbReference type="AlphaFoldDB" id="A0A1N6EPQ2"/>
<dbReference type="OrthoDB" id="7594143at2"/>
<keyword evidence="1" id="KW-0812">Transmembrane</keyword>
<evidence type="ECO:0000313" key="3">
    <source>
        <dbReference type="Proteomes" id="UP000185192"/>
    </source>
</evidence>
<dbReference type="Proteomes" id="UP000185192">
    <property type="component" value="Unassembled WGS sequence"/>
</dbReference>
<evidence type="ECO:0008006" key="4">
    <source>
        <dbReference type="Google" id="ProtNLM"/>
    </source>
</evidence>